<evidence type="ECO:0000256" key="1">
    <source>
        <dbReference type="SAM" id="MobiDB-lite"/>
    </source>
</evidence>
<protein>
    <submittedName>
        <fullName evidence="2">Uncharacterized protein</fullName>
    </submittedName>
</protein>
<reference evidence="2 3" key="1">
    <citation type="journal article" date="2013" name="PLoS Genet.">
        <title>The genome and development-dependent transcriptomes of Pyronema confluens: a window into fungal evolution.</title>
        <authorList>
            <person name="Traeger S."/>
            <person name="Altegoer F."/>
            <person name="Freitag M."/>
            <person name="Gabaldon T."/>
            <person name="Kempken F."/>
            <person name="Kumar A."/>
            <person name="Marcet-Houben M."/>
            <person name="Poggeler S."/>
            <person name="Stajich J.E."/>
            <person name="Nowrousian M."/>
        </authorList>
    </citation>
    <scope>NUCLEOTIDE SEQUENCE [LARGE SCALE GENOMIC DNA]</scope>
    <source>
        <strain evidence="3">CBS 100304</strain>
        <tissue evidence="2">Vegetative mycelium</tissue>
    </source>
</reference>
<sequence>MGLPNVHAVWYPGLKQEDGDKYLQIQTGCNFTPHPEHDFIIPIDEESTTSLPPSPIIKSEQPEDMATNNSQSFLPMDLDTPYGSQLAPSDDQSSTPSPQPQPIIQQPVQQQTHFGRIIKPSIHYGFDLPAPPG</sequence>
<dbReference type="Proteomes" id="UP000018144">
    <property type="component" value="Unassembled WGS sequence"/>
</dbReference>
<feature type="region of interest" description="Disordered" evidence="1">
    <location>
        <begin position="45"/>
        <end position="112"/>
    </location>
</feature>
<keyword evidence="3" id="KW-1185">Reference proteome</keyword>
<feature type="compositionally biased region" description="Low complexity" evidence="1">
    <location>
        <begin position="88"/>
        <end position="112"/>
    </location>
</feature>
<dbReference type="EMBL" id="HF935117">
    <property type="protein sequence ID" value="CCX04218.1"/>
    <property type="molecule type" value="Genomic_DNA"/>
</dbReference>
<gene>
    <name evidence="2" type="ORF">PCON_06769</name>
</gene>
<evidence type="ECO:0000313" key="3">
    <source>
        <dbReference type="Proteomes" id="UP000018144"/>
    </source>
</evidence>
<evidence type="ECO:0000313" key="2">
    <source>
        <dbReference type="EMBL" id="CCX04218.1"/>
    </source>
</evidence>
<proteinExistence type="predicted"/>
<accession>U4KXF7</accession>
<name>U4KXF7_PYROM</name>
<organism evidence="2 3">
    <name type="scientific">Pyronema omphalodes (strain CBS 100304)</name>
    <name type="common">Pyronema confluens</name>
    <dbReference type="NCBI Taxonomy" id="1076935"/>
    <lineage>
        <taxon>Eukaryota</taxon>
        <taxon>Fungi</taxon>
        <taxon>Dikarya</taxon>
        <taxon>Ascomycota</taxon>
        <taxon>Pezizomycotina</taxon>
        <taxon>Pezizomycetes</taxon>
        <taxon>Pezizales</taxon>
        <taxon>Pyronemataceae</taxon>
        <taxon>Pyronema</taxon>
    </lineage>
</organism>
<dbReference type="AlphaFoldDB" id="U4KXF7"/>